<feature type="domain" description="IPT/TIG" evidence="3">
    <location>
        <begin position="263"/>
        <end position="347"/>
    </location>
</feature>
<feature type="domain" description="IPT/TIG" evidence="3">
    <location>
        <begin position="436"/>
        <end position="517"/>
    </location>
</feature>
<feature type="domain" description="IPT/TIG" evidence="3">
    <location>
        <begin position="179"/>
        <end position="261"/>
    </location>
</feature>
<reference evidence="4 5" key="1">
    <citation type="submission" date="2019-01" db="EMBL/GenBank/DDBJ databases">
        <title>Lujinxingia litoralis gen. nov., sp. nov. and Lujinxingia sediminis gen. nov., sp. nov., new members in the order Bradymonadales, isolated from coastal sediment.</title>
        <authorList>
            <person name="Li C.-M."/>
        </authorList>
    </citation>
    <scope>NUCLEOTIDE SEQUENCE [LARGE SCALE GENOMIC DNA]</scope>
    <source>
        <strain evidence="4 5">SEH01</strain>
    </source>
</reference>
<protein>
    <recommendedName>
        <fullName evidence="3">IPT/TIG domain-containing protein</fullName>
    </recommendedName>
</protein>
<gene>
    <name evidence="4" type="ORF">EA187_10105</name>
</gene>
<dbReference type="RefSeq" id="WP_127780187.1">
    <property type="nucleotide sequence ID" value="NZ_SADD01000004.1"/>
</dbReference>
<evidence type="ECO:0000313" key="4">
    <source>
        <dbReference type="EMBL" id="RVU44880.1"/>
    </source>
</evidence>
<dbReference type="SMART" id="SM00429">
    <property type="entry name" value="IPT"/>
    <property type="match status" value="6"/>
</dbReference>
<dbReference type="Proteomes" id="UP000282926">
    <property type="component" value="Unassembled WGS sequence"/>
</dbReference>
<dbReference type="EMBL" id="SADD01000004">
    <property type="protein sequence ID" value="RVU44880.1"/>
    <property type="molecule type" value="Genomic_DNA"/>
</dbReference>
<dbReference type="Pfam" id="PF01833">
    <property type="entry name" value="TIG"/>
    <property type="match status" value="6"/>
</dbReference>
<dbReference type="SUPFAM" id="SSF81296">
    <property type="entry name" value="E set domains"/>
    <property type="match status" value="6"/>
</dbReference>
<feature type="domain" description="IPT/TIG" evidence="3">
    <location>
        <begin position="351"/>
        <end position="434"/>
    </location>
</feature>
<evidence type="ECO:0000256" key="1">
    <source>
        <dbReference type="ARBA" id="ARBA00022729"/>
    </source>
</evidence>
<dbReference type="InterPro" id="IPR014756">
    <property type="entry name" value="Ig_E-set"/>
</dbReference>
<proteinExistence type="predicted"/>
<comment type="caution">
    <text evidence="4">The sequence shown here is derived from an EMBL/GenBank/DDBJ whole genome shotgun (WGS) entry which is preliminary data.</text>
</comment>
<evidence type="ECO:0000313" key="5">
    <source>
        <dbReference type="Proteomes" id="UP000282926"/>
    </source>
</evidence>
<dbReference type="PANTHER" id="PTHR46769:SF2">
    <property type="entry name" value="FIBROCYSTIN-L ISOFORM 2 PRECURSOR-RELATED"/>
    <property type="match status" value="1"/>
</dbReference>
<keyword evidence="1" id="KW-0732">Signal</keyword>
<feature type="domain" description="IPT/TIG" evidence="3">
    <location>
        <begin position="95"/>
        <end position="177"/>
    </location>
</feature>
<accession>A0ABY0CU88</accession>
<sequence>MLPFPQPHVSTPRPPAWRALVLVSILLSVMVWSSACGDDVEPDPIDDPADTSYPDAGNDAGDRDVIDDSDASDAEDDGGRRPPPDDSGDFQFDEDLALSAVIPARGPTAGNTPVRFEGSGLTSETQIFFDDEPLETRFESGQLVASTPPATSTGPVTVRAFNLEGDSVELINGYTYADPLQVESFSPSVLPTTGGIEVTARGRGFTAELAINVGERASPRVTVISDELLRFIAPPHPAGAATVELVGPDTRTRVTDALTYFNELAILSISPASGPTAGGQLVTITAEGLTDDTEVSFDGRPAMVEAVNPAAGTVQVRTPAASAAGPADLQILNGHSADFLADAYHYDDSSAPALLGLSPARGDAAGGTLVSVAVRGLDAPGTELRFGGEPATLLTTGPTHALVLTPPGSPGKVDVTLHQGPTLIDTLPDAFDYLPTLTLESVTPAQGSSAGGEVVKLRGEGLDQVSSVDFGGVAAAFTLIDSTVLEVTTPAAAPSVVDVRVRQGQRDATLPDAYRFVGEPEIWSFYPTRGAIAGNTFVTLQGQGLEGDVALTLGGRPVTELERTGPNTLTFRTPANAVGPHDLDLRVEGQPVEAPYPFTYFNPLSTFGGASGAPVNGAVNITVLTLDGQPIAGAFVMLSTRADTPYQGRTNGFGQLTLSGPDVLGPQVITATAPTFSTVTTHQVDAENITVILSPIEPAEGEGGGGGYYPPIGVIRGEVRVTGKDSEIDGSLNVNLTRVRTSQSSMTGPTINPGLRGSIAGGEGNFQITTRTGDMALVAFCGHFDDQTETFTPLFLGIERYLFVGDGQQLEVDLECNIPLNRSLAVQLVDPIFSPDGPNTNRAIGYLDLGYEGYVRLFGDRTTLESLIRLQSFPAAEGILSDITYAVLAGSYRNGGVPYSQIALETISPWATSATSPPLVAVPRPVSPASGGLVTDGKLRLGLDGVAEPDLFYIVVRNAQGLPVWTFVVPGHERVVQLPELPDFSDLPADQRPEPYQPGTLYVVAYGLRIDDFDFDRFSYADFSSDRWAAFSVNTWQLRLSDE</sequence>
<dbReference type="InterPro" id="IPR002909">
    <property type="entry name" value="IPT_dom"/>
</dbReference>
<organism evidence="4 5">
    <name type="scientific">Lujinxingia sediminis</name>
    <dbReference type="NCBI Taxonomy" id="2480984"/>
    <lineage>
        <taxon>Bacteria</taxon>
        <taxon>Deltaproteobacteria</taxon>
        <taxon>Bradymonadales</taxon>
        <taxon>Lujinxingiaceae</taxon>
        <taxon>Lujinxingia</taxon>
    </lineage>
</organism>
<evidence type="ECO:0000256" key="2">
    <source>
        <dbReference type="SAM" id="MobiDB-lite"/>
    </source>
</evidence>
<dbReference type="InterPro" id="IPR013783">
    <property type="entry name" value="Ig-like_fold"/>
</dbReference>
<evidence type="ECO:0000259" key="3">
    <source>
        <dbReference type="SMART" id="SM00429"/>
    </source>
</evidence>
<dbReference type="Gene3D" id="2.60.40.10">
    <property type="entry name" value="Immunoglobulins"/>
    <property type="match status" value="6"/>
</dbReference>
<name>A0ABY0CU88_9DELT</name>
<dbReference type="PANTHER" id="PTHR46769">
    <property type="entry name" value="POLYCYSTIC KIDNEY AND HEPATIC DISEASE 1 (AUTOSOMAL RECESSIVE)-LIKE 1"/>
    <property type="match status" value="1"/>
</dbReference>
<feature type="region of interest" description="Disordered" evidence="2">
    <location>
        <begin position="40"/>
        <end position="91"/>
    </location>
</feature>
<feature type="compositionally biased region" description="Acidic residues" evidence="2">
    <location>
        <begin position="67"/>
        <end position="76"/>
    </location>
</feature>
<dbReference type="CDD" id="cd00102">
    <property type="entry name" value="IPT"/>
    <property type="match status" value="2"/>
</dbReference>
<dbReference type="InterPro" id="IPR052387">
    <property type="entry name" value="Fibrocystin"/>
</dbReference>
<feature type="domain" description="IPT/TIG" evidence="3">
    <location>
        <begin position="519"/>
        <end position="601"/>
    </location>
</feature>
<dbReference type="CDD" id="cd00603">
    <property type="entry name" value="IPT_PCSR"/>
    <property type="match status" value="1"/>
</dbReference>
<feature type="compositionally biased region" description="Acidic residues" evidence="2">
    <location>
        <begin position="40"/>
        <end position="49"/>
    </location>
</feature>
<keyword evidence="5" id="KW-1185">Reference proteome</keyword>